<gene>
    <name evidence="1" type="ORF">L6452_13930</name>
</gene>
<keyword evidence="2" id="KW-1185">Reference proteome</keyword>
<evidence type="ECO:0000313" key="1">
    <source>
        <dbReference type="EMBL" id="KAI3734461.1"/>
    </source>
</evidence>
<sequence>MPRLQHGELIPLDPEIERTIRRRRRGRRGRGNRQPNTMGDVGGGFNNPPPPPNVESTVKIADDKDRGIRDYATPEFAQLNSGILRPDITAANFELKPLMFQMIQTMGVPQDALRLMLFTFSLRDRAKAWLNSQPPHSISTWADLAEKFLKKYFPPTRNVKLRNEILLFQQGDDEAVSDAWERFKELLRKCPHHGIPHCIQLETFYNGLSNSAKIVLDATAGGAFTAKTYNEGYDILEKVSNNNTEWSNPRALPPKNAARVREVDAITALNA</sequence>
<protein>
    <submittedName>
        <fullName evidence="1">Uncharacterized protein</fullName>
    </submittedName>
</protein>
<comment type="caution">
    <text evidence="1">The sequence shown here is derived from an EMBL/GenBank/DDBJ whole genome shotgun (WGS) entry which is preliminary data.</text>
</comment>
<proteinExistence type="predicted"/>
<dbReference type="EMBL" id="CM042050">
    <property type="protein sequence ID" value="KAI3734461.1"/>
    <property type="molecule type" value="Genomic_DNA"/>
</dbReference>
<evidence type="ECO:0000313" key="2">
    <source>
        <dbReference type="Proteomes" id="UP001055879"/>
    </source>
</evidence>
<name>A0ACB9CJK2_ARCLA</name>
<reference evidence="1 2" key="2">
    <citation type="journal article" date="2022" name="Mol. Ecol. Resour.">
        <title>The genomes of chicory, endive, great burdock and yacon provide insights into Asteraceae paleo-polyploidization history and plant inulin production.</title>
        <authorList>
            <person name="Fan W."/>
            <person name="Wang S."/>
            <person name="Wang H."/>
            <person name="Wang A."/>
            <person name="Jiang F."/>
            <person name="Liu H."/>
            <person name="Zhao H."/>
            <person name="Xu D."/>
            <person name="Zhang Y."/>
        </authorList>
    </citation>
    <scope>NUCLEOTIDE SEQUENCE [LARGE SCALE GENOMIC DNA]</scope>
    <source>
        <strain evidence="2">cv. Niubang</strain>
    </source>
</reference>
<accession>A0ACB9CJK2</accession>
<organism evidence="1 2">
    <name type="scientific">Arctium lappa</name>
    <name type="common">Greater burdock</name>
    <name type="synonym">Lappa major</name>
    <dbReference type="NCBI Taxonomy" id="4217"/>
    <lineage>
        <taxon>Eukaryota</taxon>
        <taxon>Viridiplantae</taxon>
        <taxon>Streptophyta</taxon>
        <taxon>Embryophyta</taxon>
        <taxon>Tracheophyta</taxon>
        <taxon>Spermatophyta</taxon>
        <taxon>Magnoliopsida</taxon>
        <taxon>eudicotyledons</taxon>
        <taxon>Gunneridae</taxon>
        <taxon>Pentapetalae</taxon>
        <taxon>asterids</taxon>
        <taxon>campanulids</taxon>
        <taxon>Asterales</taxon>
        <taxon>Asteraceae</taxon>
        <taxon>Carduoideae</taxon>
        <taxon>Cardueae</taxon>
        <taxon>Arctiinae</taxon>
        <taxon>Arctium</taxon>
    </lineage>
</organism>
<dbReference type="Proteomes" id="UP001055879">
    <property type="component" value="Linkage Group LG04"/>
</dbReference>
<reference evidence="2" key="1">
    <citation type="journal article" date="2022" name="Mol. Ecol. Resour.">
        <title>The genomes of chicory, endive, great burdock and yacon provide insights into Asteraceae palaeo-polyploidization history and plant inulin production.</title>
        <authorList>
            <person name="Fan W."/>
            <person name="Wang S."/>
            <person name="Wang H."/>
            <person name="Wang A."/>
            <person name="Jiang F."/>
            <person name="Liu H."/>
            <person name="Zhao H."/>
            <person name="Xu D."/>
            <person name="Zhang Y."/>
        </authorList>
    </citation>
    <scope>NUCLEOTIDE SEQUENCE [LARGE SCALE GENOMIC DNA]</scope>
    <source>
        <strain evidence="2">cv. Niubang</strain>
    </source>
</reference>